<evidence type="ECO:0000313" key="1">
    <source>
        <dbReference type="EMBL" id="KZC09478.1"/>
    </source>
</evidence>
<dbReference type="Proteomes" id="UP000076502">
    <property type="component" value="Unassembled WGS sequence"/>
</dbReference>
<dbReference type="OrthoDB" id="6154284at2759"/>
<dbReference type="AlphaFoldDB" id="A0A154PDY6"/>
<proteinExistence type="predicted"/>
<protein>
    <submittedName>
        <fullName evidence="1">Uncharacterized protein</fullName>
    </submittedName>
</protein>
<name>A0A154PDY6_DUFNO</name>
<sequence>MDDMDLKKALDKIQNKFDVETHKVQKEQHRETTQKNVQHGLRSRFNAMFSRIYFTKQEHIETDNII</sequence>
<accession>A0A154PDY6</accession>
<gene>
    <name evidence="1" type="ORF">WN55_00150</name>
</gene>
<organism evidence="1 2">
    <name type="scientific">Dufourea novaeangliae</name>
    <name type="common">Sweat bee</name>
    <dbReference type="NCBI Taxonomy" id="178035"/>
    <lineage>
        <taxon>Eukaryota</taxon>
        <taxon>Metazoa</taxon>
        <taxon>Ecdysozoa</taxon>
        <taxon>Arthropoda</taxon>
        <taxon>Hexapoda</taxon>
        <taxon>Insecta</taxon>
        <taxon>Pterygota</taxon>
        <taxon>Neoptera</taxon>
        <taxon>Endopterygota</taxon>
        <taxon>Hymenoptera</taxon>
        <taxon>Apocrita</taxon>
        <taxon>Aculeata</taxon>
        <taxon>Apoidea</taxon>
        <taxon>Anthophila</taxon>
        <taxon>Halictidae</taxon>
        <taxon>Rophitinae</taxon>
        <taxon>Dufourea</taxon>
    </lineage>
</organism>
<keyword evidence="2" id="KW-1185">Reference proteome</keyword>
<reference evidence="1 2" key="1">
    <citation type="submission" date="2015-07" db="EMBL/GenBank/DDBJ databases">
        <title>The genome of Dufourea novaeangliae.</title>
        <authorList>
            <person name="Pan H."/>
            <person name="Kapheim K."/>
        </authorList>
    </citation>
    <scope>NUCLEOTIDE SEQUENCE [LARGE SCALE GENOMIC DNA]</scope>
    <source>
        <strain evidence="1">0120121106</strain>
        <tissue evidence="1">Whole body</tissue>
    </source>
</reference>
<dbReference type="STRING" id="178035.A0A154PDY6"/>
<evidence type="ECO:0000313" key="2">
    <source>
        <dbReference type="Proteomes" id="UP000076502"/>
    </source>
</evidence>
<dbReference type="EMBL" id="KQ434870">
    <property type="protein sequence ID" value="KZC09478.1"/>
    <property type="molecule type" value="Genomic_DNA"/>
</dbReference>